<reference evidence="1 2" key="1">
    <citation type="submission" date="2020-02" db="EMBL/GenBank/DDBJ databases">
        <title>Draft genome sequence of two Spirosoma agri KCTC 52727 and Spirosoma terrae KCTC 52035.</title>
        <authorList>
            <person name="Rojas J."/>
            <person name="Ambika Manirajan B."/>
            <person name="Ratering S."/>
            <person name="Suarez C."/>
            <person name="Schnell S."/>
        </authorList>
    </citation>
    <scope>NUCLEOTIDE SEQUENCE [LARGE SCALE GENOMIC DNA]</scope>
    <source>
        <strain evidence="1 2">KCTC 52727</strain>
    </source>
</reference>
<evidence type="ECO:0000313" key="2">
    <source>
        <dbReference type="Proteomes" id="UP000477386"/>
    </source>
</evidence>
<proteinExistence type="predicted"/>
<dbReference type="AlphaFoldDB" id="A0A6M0IP45"/>
<dbReference type="RefSeq" id="WP_164043152.1">
    <property type="nucleotide sequence ID" value="NZ_JAAGNZ010000003.1"/>
</dbReference>
<evidence type="ECO:0000313" key="1">
    <source>
        <dbReference type="EMBL" id="NEU70036.1"/>
    </source>
</evidence>
<name>A0A6M0IP45_9BACT</name>
<dbReference type="SUPFAM" id="SSF48239">
    <property type="entry name" value="Terpenoid cyclases/Protein prenyltransferases"/>
    <property type="match status" value="1"/>
</dbReference>
<keyword evidence="2" id="KW-1185">Reference proteome</keyword>
<accession>A0A6M0IP45</accession>
<dbReference type="Gene3D" id="1.50.10.20">
    <property type="match status" value="1"/>
</dbReference>
<organism evidence="1 2">
    <name type="scientific">Spirosoma agri</name>
    <dbReference type="NCBI Taxonomy" id="1987381"/>
    <lineage>
        <taxon>Bacteria</taxon>
        <taxon>Pseudomonadati</taxon>
        <taxon>Bacteroidota</taxon>
        <taxon>Cytophagia</taxon>
        <taxon>Cytophagales</taxon>
        <taxon>Cytophagaceae</taxon>
        <taxon>Spirosoma</taxon>
    </lineage>
</organism>
<protein>
    <recommendedName>
        <fullName evidence="3">Squalene cyclase C-terminal domain-containing protein</fullName>
    </recommendedName>
</protein>
<sequence>MDARSINETGAIPVIQIEQAINRGVDYLYKHQYPNGEFCCYTSPDLRMQKACVPDSAVFPAAVIASTLLGLAGHPKVDALLKKTVPFFQYQMMRGGICNYYTLRSPLFKLNPPDIDTTAYVGTLFDVWRIEYPRESTRTLMLINQRSKGGIYTWFILRFRPTVNRIAWRTGLRGLKSPLASLRFWLKHEYKRNDVGGVVNANALYYLGVTEATRSTLDYLIQIVKKGEEVHCDSWYRSPINFYYALGRNYYKGVWELESVRSIVLERLMNHQQPDGSFGDNLLETAQALSTLIYWQGHPAVAERTARVLLAHQGKYGEWPRAIFFYRGPGKTVGWGSEEITTGFCVEALNAYQNWAKKMDTDNRINNTALKDYEASK</sequence>
<dbReference type="EMBL" id="JAAGNZ010000003">
    <property type="protein sequence ID" value="NEU70036.1"/>
    <property type="molecule type" value="Genomic_DNA"/>
</dbReference>
<comment type="caution">
    <text evidence="1">The sequence shown here is derived from an EMBL/GenBank/DDBJ whole genome shotgun (WGS) entry which is preliminary data.</text>
</comment>
<gene>
    <name evidence="1" type="ORF">GK091_24360</name>
</gene>
<evidence type="ECO:0008006" key="3">
    <source>
        <dbReference type="Google" id="ProtNLM"/>
    </source>
</evidence>
<dbReference type="Proteomes" id="UP000477386">
    <property type="component" value="Unassembled WGS sequence"/>
</dbReference>
<dbReference type="InterPro" id="IPR008930">
    <property type="entry name" value="Terpenoid_cyclase/PrenylTrfase"/>
</dbReference>